<keyword evidence="3 6" id="KW-0812">Transmembrane</keyword>
<name>A0A1A9F3N3_9GAMM</name>
<dbReference type="OrthoDB" id="9789940at2"/>
<dbReference type="PROSITE" id="PS50895">
    <property type="entry name" value="SURF1"/>
    <property type="match status" value="1"/>
</dbReference>
<protein>
    <recommendedName>
        <fullName evidence="6">SURF1-like protein</fullName>
    </recommendedName>
</protein>
<evidence type="ECO:0000256" key="1">
    <source>
        <dbReference type="ARBA" id="ARBA00004370"/>
    </source>
</evidence>
<dbReference type="Proteomes" id="UP000078070">
    <property type="component" value="Chromosome"/>
</dbReference>
<dbReference type="InterPro" id="IPR002994">
    <property type="entry name" value="Surf1/Shy1"/>
</dbReference>
<comment type="subcellular location">
    <subcellularLocation>
        <location evidence="6">Cell membrane</location>
        <topology evidence="6">Multi-pass membrane protein</topology>
    </subcellularLocation>
    <subcellularLocation>
        <location evidence="1">Membrane</location>
    </subcellularLocation>
</comment>
<accession>A0A1A9F3N3</accession>
<dbReference type="EMBL" id="CP015839">
    <property type="protein sequence ID" value="ANG64692.1"/>
    <property type="molecule type" value="Genomic_DNA"/>
</dbReference>
<comment type="similarity">
    <text evidence="2 6">Belongs to the SURF1 family.</text>
</comment>
<feature type="transmembrane region" description="Helical" evidence="6">
    <location>
        <begin position="210"/>
        <end position="231"/>
    </location>
</feature>
<comment type="caution">
    <text evidence="6">Lacks conserved residue(s) required for the propagation of feature annotation.</text>
</comment>
<sequence length="241" mass="27362">MSKGDRRSGFKWLLILSAFLLLPLLLYLGSWQLDRAAEKEQLLNAWNDDSVVVTKLSQLHDFGDRKLLQARLEGELLPGQWLLLDNRTRGGYAGYELIGLLQTSQGSALLPVNLGWIQASPDRSRLPSIELPELPSAFSGRMHPIEPAFVLAQDAWSSGWPLRVQTLDVDRLQSVIQQPVLPWVLEVVEPVDKRLTTDWPLASLKPERHLGYAVQWFAMAIALFILLLWYWRNTLCKGVND</sequence>
<reference evidence="7 8" key="2">
    <citation type="journal article" date="2018" name="Int. J. Syst. Evol. Microbiol.">
        <title>Marinobacterium aestuarii sp. nov., a benzene-degrading marine bacterium isolated from estuary sediment.</title>
        <authorList>
            <person name="Bae S.S."/>
            <person name="Jung J."/>
            <person name="Chung D."/>
            <person name="Baek K."/>
        </authorList>
    </citation>
    <scope>NUCLEOTIDE SEQUENCE [LARGE SCALE GENOMIC DNA]</scope>
    <source>
        <strain evidence="7 8">ST58-10</strain>
    </source>
</reference>
<gene>
    <name evidence="7" type="ORF">A8C75_20915</name>
</gene>
<keyword evidence="4 6" id="KW-1133">Transmembrane helix</keyword>
<keyword evidence="5 6" id="KW-0472">Membrane</keyword>
<dbReference type="STRING" id="1821621.A8C75_20915"/>
<proteinExistence type="inferred from homology"/>
<dbReference type="InterPro" id="IPR045214">
    <property type="entry name" value="Surf1/Surf4"/>
</dbReference>
<evidence type="ECO:0000256" key="6">
    <source>
        <dbReference type="RuleBase" id="RU363076"/>
    </source>
</evidence>
<dbReference type="KEGG" id="mars:A8C75_20915"/>
<dbReference type="PANTHER" id="PTHR23427:SF2">
    <property type="entry name" value="SURFEIT LOCUS PROTEIN 1"/>
    <property type="match status" value="1"/>
</dbReference>
<evidence type="ECO:0000256" key="4">
    <source>
        <dbReference type="ARBA" id="ARBA00022989"/>
    </source>
</evidence>
<evidence type="ECO:0000256" key="5">
    <source>
        <dbReference type="ARBA" id="ARBA00023136"/>
    </source>
</evidence>
<evidence type="ECO:0000313" key="8">
    <source>
        <dbReference type="Proteomes" id="UP000078070"/>
    </source>
</evidence>
<reference evidence="8" key="1">
    <citation type="submission" date="2016-05" db="EMBL/GenBank/DDBJ databases">
        <authorList>
            <person name="Baek K."/>
            <person name="Yang S.-J."/>
        </authorList>
    </citation>
    <scope>NUCLEOTIDE SEQUENCE [LARGE SCALE GENOMIC DNA]</scope>
    <source>
        <strain evidence="8">ST58-10</strain>
    </source>
</reference>
<evidence type="ECO:0000256" key="3">
    <source>
        <dbReference type="ARBA" id="ARBA00022692"/>
    </source>
</evidence>
<organism evidence="7 8">
    <name type="scientific">Marinobacterium aestuarii</name>
    <dbReference type="NCBI Taxonomy" id="1821621"/>
    <lineage>
        <taxon>Bacteria</taxon>
        <taxon>Pseudomonadati</taxon>
        <taxon>Pseudomonadota</taxon>
        <taxon>Gammaproteobacteria</taxon>
        <taxon>Oceanospirillales</taxon>
        <taxon>Oceanospirillaceae</taxon>
        <taxon>Marinobacterium</taxon>
    </lineage>
</organism>
<dbReference type="CDD" id="cd06662">
    <property type="entry name" value="SURF1"/>
    <property type="match status" value="1"/>
</dbReference>
<evidence type="ECO:0000256" key="2">
    <source>
        <dbReference type="ARBA" id="ARBA00007165"/>
    </source>
</evidence>
<dbReference type="GO" id="GO:0005886">
    <property type="term" value="C:plasma membrane"/>
    <property type="evidence" value="ECO:0007669"/>
    <property type="project" value="UniProtKB-SubCell"/>
</dbReference>
<evidence type="ECO:0000313" key="7">
    <source>
        <dbReference type="EMBL" id="ANG64692.1"/>
    </source>
</evidence>
<dbReference type="Pfam" id="PF02104">
    <property type="entry name" value="SURF1"/>
    <property type="match status" value="1"/>
</dbReference>
<keyword evidence="8" id="KW-1185">Reference proteome</keyword>
<dbReference type="RefSeq" id="WP_067386290.1">
    <property type="nucleotide sequence ID" value="NZ_CP015839.1"/>
</dbReference>
<dbReference type="PANTHER" id="PTHR23427">
    <property type="entry name" value="SURFEIT LOCUS PROTEIN"/>
    <property type="match status" value="1"/>
</dbReference>
<keyword evidence="6" id="KW-1003">Cell membrane</keyword>
<dbReference type="AlphaFoldDB" id="A0A1A9F3N3"/>